<evidence type="ECO:0000313" key="1">
    <source>
        <dbReference type="EMBL" id="KRY47557.1"/>
    </source>
</evidence>
<keyword evidence="2" id="KW-1185">Reference proteome</keyword>
<dbReference type="AlphaFoldDB" id="A0A0V1CEA2"/>
<name>A0A0V1CEA2_TRIBR</name>
<reference evidence="1 2" key="1">
    <citation type="submission" date="2015-01" db="EMBL/GenBank/DDBJ databases">
        <title>Evolution of Trichinella species and genotypes.</title>
        <authorList>
            <person name="Korhonen P.K."/>
            <person name="Edoardo P."/>
            <person name="Giuseppe L.R."/>
            <person name="Gasser R.B."/>
        </authorList>
    </citation>
    <scope>NUCLEOTIDE SEQUENCE [LARGE SCALE GENOMIC DNA]</scope>
    <source>
        <strain evidence="1">ISS120</strain>
    </source>
</reference>
<evidence type="ECO:0000313" key="2">
    <source>
        <dbReference type="Proteomes" id="UP000054653"/>
    </source>
</evidence>
<dbReference type="OrthoDB" id="1101576at2759"/>
<dbReference type="EMBL" id="JYDI01000238">
    <property type="protein sequence ID" value="KRY47557.1"/>
    <property type="molecule type" value="Genomic_DNA"/>
</dbReference>
<proteinExistence type="predicted"/>
<dbReference type="Proteomes" id="UP000054653">
    <property type="component" value="Unassembled WGS sequence"/>
</dbReference>
<accession>A0A0V1CEA2</accession>
<gene>
    <name evidence="1" type="ORF">T03_2529</name>
</gene>
<comment type="caution">
    <text evidence="1">The sequence shown here is derived from an EMBL/GenBank/DDBJ whole genome shotgun (WGS) entry which is preliminary data.</text>
</comment>
<protein>
    <submittedName>
        <fullName evidence="1">Uncharacterized protein</fullName>
    </submittedName>
</protein>
<sequence length="130" mass="14575">MRKAARQTLAHFTITSSLPSRDGWYQRIRGYACSLSAYSQSQKGGGVWGKWDADEFRLAPLKTLLRFTASSYMFKIGFSAMIGINSKFRSKQQLSNILRLKLIHPSCLLKYALQADGPRKISVFGTGHSP</sequence>
<organism evidence="1 2">
    <name type="scientific">Trichinella britovi</name>
    <name type="common">Parasitic roundworm</name>
    <dbReference type="NCBI Taxonomy" id="45882"/>
    <lineage>
        <taxon>Eukaryota</taxon>
        <taxon>Metazoa</taxon>
        <taxon>Ecdysozoa</taxon>
        <taxon>Nematoda</taxon>
        <taxon>Enoplea</taxon>
        <taxon>Dorylaimia</taxon>
        <taxon>Trichinellida</taxon>
        <taxon>Trichinellidae</taxon>
        <taxon>Trichinella</taxon>
    </lineage>
</organism>